<evidence type="ECO:0000313" key="3">
    <source>
        <dbReference type="EMBL" id="KAF8448864.1"/>
    </source>
</evidence>
<name>A0AAD4C5Z7_BOLED</name>
<feature type="transmembrane region" description="Helical" evidence="1">
    <location>
        <begin position="223"/>
        <end position="244"/>
    </location>
</feature>
<keyword evidence="1" id="KW-0812">Transmembrane</keyword>
<proteinExistence type="predicted"/>
<feature type="transmembrane region" description="Helical" evidence="1">
    <location>
        <begin position="197"/>
        <end position="217"/>
    </location>
</feature>
<feature type="transmembrane region" description="Helical" evidence="1">
    <location>
        <begin position="12"/>
        <end position="34"/>
    </location>
</feature>
<feature type="transmembrane region" description="Helical" evidence="1">
    <location>
        <begin position="119"/>
        <end position="136"/>
    </location>
</feature>
<dbReference type="EMBL" id="WHUW01000003">
    <property type="protein sequence ID" value="KAF8448864.1"/>
    <property type="molecule type" value="Genomic_DNA"/>
</dbReference>
<dbReference type="PANTHER" id="PTHR40465">
    <property type="entry name" value="CHROMOSOME 1, WHOLE GENOME SHOTGUN SEQUENCE"/>
    <property type="match status" value="1"/>
</dbReference>
<dbReference type="Proteomes" id="UP001194468">
    <property type="component" value="Unassembled WGS sequence"/>
</dbReference>
<keyword evidence="4" id="KW-1185">Reference proteome</keyword>
<dbReference type="Pfam" id="PF20152">
    <property type="entry name" value="DUF6534"/>
    <property type="match status" value="1"/>
</dbReference>
<reference evidence="3" key="1">
    <citation type="submission" date="2019-10" db="EMBL/GenBank/DDBJ databases">
        <authorList>
            <consortium name="DOE Joint Genome Institute"/>
            <person name="Kuo A."/>
            <person name="Miyauchi S."/>
            <person name="Kiss E."/>
            <person name="Drula E."/>
            <person name="Kohler A."/>
            <person name="Sanchez-Garcia M."/>
            <person name="Andreopoulos B."/>
            <person name="Barry K.W."/>
            <person name="Bonito G."/>
            <person name="Buee M."/>
            <person name="Carver A."/>
            <person name="Chen C."/>
            <person name="Cichocki N."/>
            <person name="Clum A."/>
            <person name="Culley D."/>
            <person name="Crous P.W."/>
            <person name="Fauchery L."/>
            <person name="Girlanda M."/>
            <person name="Hayes R."/>
            <person name="Keri Z."/>
            <person name="LaButti K."/>
            <person name="Lipzen A."/>
            <person name="Lombard V."/>
            <person name="Magnuson J."/>
            <person name="Maillard F."/>
            <person name="Morin E."/>
            <person name="Murat C."/>
            <person name="Nolan M."/>
            <person name="Ohm R."/>
            <person name="Pangilinan J."/>
            <person name="Pereira M."/>
            <person name="Perotto S."/>
            <person name="Peter M."/>
            <person name="Riley R."/>
            <person name="Sitrit Y."/>
            <person name="Stielow B."/>
            <person name="Szollosi G."/>
            <person name="Zifcakova L."/>
            <person name="Stursova M."/>
            <person name="Spatafora J.W."/>
            <person name="Tedersoo L."/>
            <person name="Vaario L.-M."/>
            <person name="Yamada A."/>
            <person name="Yan M."/>
            <person name="Wang P."/>
            <person name="Xu J."/>
            <person name="Bruns T."/>
            <person name="Baldrian P."/>
            <person name="Vilgalys R."/>
            <person name="Henrissat B."/>
            <person name="Grigoriev I.V."/>
            <person name="Hibbett D."/>
            <person name="Nagy L.G."/>
            <person name="Martin F.M."/>
        </authorList>
    </citation>
    <scope>NUCLEOTIDE SEQUENCE</scope>
    <source>
        <strain evidence="3">BED1</strain>
    </source>
</reference>
<feature type="transmembrane region" description="Helical" evidence="1">
    <location>
        <begin position="86"/>
        <end position="107"/>
    </location>
</feature>
<accession>A0AAD4C5Z7</accession>
<evidence type="ECO:0000259" key="2">
    <source>
        <dbReference type="Pfam" id="PF20152"/>
    </source>
</evidence>
<dbReference type="AlphaFoldDB" id="A0AAD4C5Z7"/>
<gene>
    <name evidence="3" type="ORF">L210DRAFT_2630711</name>
</gene>
<keyword evidence="1" id="KW-1133">Transmembrane helix</keyword>
<keyword evidence="1" id="KW-0472">Membrane</keyword>
<dbReference type="InterPro" id="IPR045339">
    <property type="entry name" value="DUF6534"/>
</dbReference>
<dbReference type="PANTHER" id="PTHR40465:SF1">
    <property type="entry name" value="DUF6534 DOMAIN-CONTAINING PROTEIN"/>
    <property type="match status" value="1"/>
</dbReference>
<sequence>MSIVSLVWGPELIGYTISGFLYGATLGQSICYTLWFPNDSWLTKAFVFMVFLIDTVHMLGSTQAIWDLLVACHQNHSWICRHMLPWGGHTLVWLNTIITFAVQSFYCHRIWTISGKNKVVTFVISAMTILGLAFGIWDDTDVTRVGTLDHLFASPLILPCASLATLCDIFITLSVFRYMWKSGFRRQRSIIQDLALVSINTGVFTCTIAAIVGIMYLVQGSKYLLGVVGMVFARCYVNSMLAVLNARKTIRERDQNVYDLSTIPD</sequence>
<protein>
    <recommendedName>
        <fullName evidence="2">DUF6534 domain-containing protein</fullName>
    </recommendedName>
</protein>
<feature type="transmembrane region" description="Helical" evidence="1">
    <location>
        <begin position="156"/>
        <end position="176"/>
    </location>
</feature>
<feature type="domain" description="DUF6534" evidence="2">
    <location>
        <begin position="164"/>
        <end position="248"/>
    </location>
</feature>
<reference evidence="3" key="2">
    <citation type="journal article" date="2020" name="Nat. Commun.">
        <title>Large-scale genome sequencing of mycorrhizal fungi provides insights into the early evolution of symbiotic traits.</title>
        <authorList>
            <person name="Miyauchi S."/>
            <person name="Kiss E."/>
            <person name="Kuo A."/>
            <person name="Drula E."/>
            <person name="Kohler A."/>
            <person name="Sanchez-Garcia M."/>
            <person name="Morin E."/>
            <person name="Andreopoulos B."/>
            <person name="Barry K.W."/>
            <person name="Bonito G."/>
            <person name="Buee M."/>
            <person name="Carver A."/>
            <person name="Chen C."/>
            <person name="Cichocki N."/>
            <person name="Clum A."/>
            <person name="Culley D."/>
            <person name="Crous P.W."/>
            <person name="Fauchery L."/>
            <person name="Girlanda M."/>
            <person name="Hayes R.D."/>
            <person name="Keri Z."/>
            <person name="LaButti K."/>
            <person name="Lipzen A."/>
            <person name="Lombard V."/>
            <person name="Magnuson J."/>
            <person name="Maillard F."/>
            <person name="Murat C."/>
            <person name="Nolan M."/>
            <person name="Ohm R.A."/>
            <person name="Pangilinan J."/>
            <person name="Pereira M.F."/>
            <person name="Perotto S."/>
            <person name="Peter M."/>
            <person name="Pfister S."/>
            <person name="Riley R."/>
            <person name="Sitrit Y."/>
            <person name="Stielow J.B."/>
            <person name="Szollosi G."/>
            <person name="Zifcakova L."/>
            <person name="Stursova M."/>
            <person name="Spatafora J.W."/>
            <person name="Tedersoo L."/>
            <person name="Vaario L.M."/>
            <person name="Yamada A."/>
            <person name="Yan M."/>
            <person name="Wang P."/>
            <person name="Xu J."/>
            <person name="Bruns T."/>
            <person name="Baldrian P."/>
            <person name="Vilgalys R."/>
            <person name="Dunand C."/>
            <person name="Henrissat B."/>
            <person name="Grigoriev I.V."/>
            <person name="Hibbett D."/>
            <person name="Nagy L.G."/>
            <person name="Martin F.M."/>
        </authorList>
    </citation>
    <scope>NUCLEOTIDE SEQUENCE</scope>
    <source>
        <strain evidence="3">BED1</strain>
    </source>
</reference>
<comment type="caution">
    <text evidence="3">The sequence shown here is derived from an EMBL/GenBank/DDBJ whole genome shotgun (WGS) entry which is preliminary data.</text>
</comment>
<organism evidence="3 4">
    <name type="scientific">Boletus edulis BED1</name>
    <dbReference type="NCBI Taxonomy" id="1328754"/>
    <lineage>
        <taxon>Eukaryota</taxon>
        <taxon>Fungi</taxon>
        <taxon>Dikarya</taxon>
        <taxon>Basidiomycota</taxon>
        <taxon>Agaricomycotina</taxon>
        <taxon>Agaricomycetes</taxon>
        <taxon>Agaricomycetidae</taxon>
        <taxon>Boletales</taxon>
        <taxon>Boletineae</taxon>
        <taxon>Boletaceae</taxon>
        <taxon>Boletoideae</taxon>
        <taxon>Boletus</taxon>
    </lineage>
</organism>
<evidence type="ECO:0000256" key="1">
    <source>
        <dbReference type="SAM" id="Phobius"/>
    </source>
</evidence>
<feature type="transmembrane region" description="Helical" evidence="1">
    <location>
        <begin position="46"/>
        <end position="66"/>
    </location>
</feature>
<evidence type="ECO:0000313" key="4">
    <source>
        <dbReference type="Proteomes" id="UP001194468"/>
    </source>
</evidence>